<dbReference type="eggNOG" id="ENOG502Z7XN">
    <property type="taxonomic scope" value="Bacteria"/>
</dbReference>
<evidence type="ECO:0008006" key="3">
    <source>
        <dbReference type="Google" id="ProtNLM"/>
    </source>
</evidence>
<comment type="caution">
    <text evidence="1">The sequence shown here is derived from an EMBL/GenBank/DDBJ whole genome shotgun (WGS) entry which is preliminary data.</text>
</comment>
<keyword evidence="2" id="KW-1185">Reference proteome</keyword>
<proteinExistence type="predicted"/>
<accession>B7AV92</accession>
<sequence>MRHNFNFCDEQEEALMYLLKEDFMEFPIGDFPYDRNHSAMGEYHYINYPGYRGRWHDPVCNHTYNGQGASWTITEYDGRHYMEQQRIRNDKPHRTFPMLTSGDRFWKDYELEVKLRMFTTKWGNAGIGFCCQNSANLLVLVFEEGELRLEYRHKEQVEIIERAAFAYNCDDYYVMKASISGDHVICSVNGKAYFDVHTEYALQGGKAAITATIPTQFEYVNVTVTDETAAQIDAARKAYSDLCAEEQQKYPKMKLLKKIDLRNFGTGRQVRFGHLLGNGEYQIVLAQCQKRVNRDAYGTISCLTAIDLDGNVLWRYGEPTSNTEIGTISADMPMQIYDIDGDGYDEVITAKNFEIFILDGRNGKVKKHAKAPYSTAEEDGTIIGVPDKIYAFDRINPDGIRICNFRGLDKPRDILIKDRYCRVYALNDDLEVMWHYQSDKNTGHFPFAIDINGDGHDELLVGYNMLDCNGNRIWTMPVKEDHIDEIVPGMFVSGPHKGKKYFACVAGKEGFLISDWEGNLLKKDGIGHAQRVSTGNYCPDKPGYEMVVVNFWGHQGIIYFYDSEGNPVWEMENELNGNLLTPVNWIGNGRDFILLNADVEKGGLIDGNGVQVVKFPDDGHPTLCAEAINMYGDARDEIVTWDYNSMYIYTQDDSPELNVYEPVKYPDYNASNYRGEYSYPKGFMKELG</sequence>
<evidence type="ECO:0000313" key="2">
    <source>
        <dbReference type="Proteomes" id="UP000003136"/>
    </source>
</evidence>
<protein>
    <recommendedName>
        <fullName evidence="3">Rhamnogalacturonan I lyase beta-sheet domain-containing protein</fullName>
    </recommendedName>
</protein>
<dbReference type="HOGENOM" id="CLU_407543_0_0_9"/>
<dbReference type="Proteomes" id="UP000003136">
    <property type="component" value="Unassembled WGS sequence"/>
</dbReference>
<name>B7AV92_9FIRM</name>
<dbReference type="STRING" id="483218.BACPEC_02640"/>
<dbReference type="Gene3D" id="2.60.120.560">
    <property type="entry name" value="Exo-inulinase, domain 1"/>
    <property type="match status" value="1"/>
</dbReference>
<reference evidence="1 2" key="2">
    <citation type="submission" date="2008-11" db="EMBL/GenBank/DDBJ databases">
        <authorList>
            <person name="Fulton L."/>
            <person name="Clifton S."/>
            <person name="Fulton B."/>
            <person name="Xu J."/>
            <person name="Minx P."/>
            <person name="Pepin K.H."/>
            <person name="Johnson M."/>
            <person name="Bhonagiri V."/>
            <person name="Nash W.E."/>
            <person name="Mardis E.R."/>
            <person name="Wilson R.K."/>
        </authorList>
    </citation>
    <scope>NUCLEOTIDE SEQUENCE [LARGE SCALE GENOMIC DNA]</scope>
    <source>
        <strain evidence="1 2">ATCC 43243</strain>
    </source>
</reference>
<reference evidence="1 2" key="1">
    <citation type="submission" date="2008-11" db="EMBL/GenBank/DDBJ databases">
        <title>Draft genome sequence of Bacteroides pectinophilus (ATCC 43243).</title>
        <authorList>
            <person name="Sudarsanam P."/>
            <person name="Ley R."/>
            <person name="Guruge J."/>
            <person name="Turnbaugh P.J."/>
            <person name="Mahowald M."/>
            <person name="Liep D."/>
            <person name="Gordon J."/>
        </authorList>
    </citation>
    <scope>NUCLEOTIDE SEQUENCE [LARGE SCALE GENOMIC DNA]</scope>
    <source>
        <strain evidence="1 2">ATCC 43243</strain>
    </source>
</reference>
<dbReference type="AlphaFoldDB" id="B7AV92"/>
<organism evidence="1 2">
    <name type="scientific">[Bacteroides] pectinophilus ATCC 43243</name>
    <dbReference type="NCBI Taxonomy" id="483218"/>
    <lineage>
        <taxon>Bacteria</taxon>
        <taxon>Bacillati</taxon>
        <taxon>Bacillota</taxon>
        <taxon>Clostridia</taxon>
        <taxon>Eubacteriales</taxon>
    </lineage>
</organism>
<evidence type="ECO:0000313" key="1">
    <source>
        <dbReference type="EMBL" id="EEC56133.1"/>
    </source>
</evidence>
<dbReference type="EMBL" id="ABVQ01000037">
    <property type="protein sequence ID" value="EEC56133.1"/>
    <property type="molecule type" value="Genomic_DNA"/>
</dbReference>
<dbReference type="SUPFAM" id="SSF50998">
    <property type="entry name" value="Quinoprotein alcohol dehydrogenase-like"/>
    <property type="match status" value="1"/>
</dbReference>
<dbReference type="InterPro" id="IPR011047">
    <property type="entry name" value="Quinoprotein_ADH-like_sf"/>
</dbReference>
<gene>
    <name evidence="1" type="ORF">BACPEC_02640</name>
</gene>